<dbReference type="EMBL" id="GBXM01052375">
    <property type="protein sequence ID" value="JAH56202.1"/>
    <property type="molecule type" value="Transcribed_RNA"/>
</dbReference>
<protein>
    <submittedName>
        <fullName evidence="1">Uncharacterized protein</fullName>
    </submittedName>
</protein>
<dbReference type="EMBL" id="GBXM01059625">
    <property type="protein sequence ID" value="JAH48952.1"/>
    <property type="molecule type" value="Transcribed_RNA"/>
</dbReference>
<organism evidence="1">
    <name type="scientific">Anguilla anguilla</name>
    <name type="common">European freshwater eel</name>
    <name type="synonym">Muraena anguilla</name>
    <dbReference type="NCBI Taxonomy" id="7936"/>
    <lineage>
        <taxon>Eukaryota</taxon>
        <taxon>Metazoa</taxon>
        <taxon>Chordata</taxon>
        <taxon>Craniata</taxon>
        <taxon>Vertebrata</taxon>
        <taxon>Euteleostomi</taxon>
        <taxon>Actinopterygii</taxon>
        <taxon>Neopterygii</taxon>
        <taxon>Teleostei</taxon>
        <taxon>Anguilliformes</taxon>
        <taxon>Anguillidae</taxon>
        <taxon>Anguilla</taxon>
    </lineage>
</organism>
<evidence type="ECO:0000313" key="1">
    <source>
        <dbReference type="EMBL" id="JAH56202.1"/>
    </source>
</evidence>
<proteinExistence type="predicted"/>
<reference evidence="1" key="2">
    <citation type="journal article" date="2015" name="Fish Shellfish Immunol.">
        <title>Early steps in the European eel (Anguilla anguilla)-Vibrio vulnificus interaction in the gills: Role of the RtxA13 toxin.</title>
        <authorList>
            <person name="Callol A."/>
            <person name="Pajuelo D."/>
            <person name="Ebbesson L."/>
            <person name="Teles M."/>
            <person name="MacKenzie S."/>
            <person name="Amaro C."/>
        </authorList>
    </citation>
    <scope>NUCLEOTIDE SEQUENCE</scope>
</reference>
<sequence length="93" mass="10723">MFNIPAEQCRSSVTTLSLMGQLNILGFSIVNRKWSENANFQKLVLGSCICILLHLVFKYKYHVHALLHFSGTETCENIMNKKLHLLYPELQLK</sequence>
<name>A0A0E9TRV7_ANGAN</name>
<accession>A0A0E9TRV7</accession>
<reference evidence="1" key="1">
    <citation type="submission" date="2014-11" db="EMBL/GenBank/DDBJ databases">
        <authorList>
            <person name="Amaro Gonzalez C."/>
        </authorList>
    </citation>
    <scope>NUCLEOTIDE SEQUENCE</scope>
</reference>
<dbReference type="AlphaFoldDB" id="A0A0E9TRV7"/>